<feature type="transmembrane region" description="Helical" evidence="1">
    <location>
        <begin position="83"/>
        <end position="106"/>
    </location>
</feature>
<keyword evidence="1" id="KW-0472">Membrane</keyword>
<protein>
    <submittedName>
        <fullName evidence="2">Uncharacterized protein</fullName>
    </submittedName>
</protein>
<evidence type="ECO:0000313" key="3">
    <source>
        <dbReference type="Proteomes" id="UP000239326"/>
    </source>
</evidence>
<evidence type="ECO:0000256" key="1">
    <source>
        <dbReference type="SAM" id="Phobius"/>
    </source>
</evidence>
<sequence length="357" mass="38752">MEWQHILDTFARMPLADQQTWWRGAAGLLTLMLGLLWLESRFFKQSGRVHSWVTVRLVSAVAALLALAAVVLPARAVGGPEALGIFVGALYTVAPLIWFGSHLLAGRWVRPPLTRAESLVLGVTGLAILAIPGAAFFAAQAPLQAASREIGQRREVPADNPPLQHSVQAVQRYHLAGVGLIYTQSLLGAPDTRLVRVEQRQGGQWPTDQSTAHPIYCTNGNDVHLMWSAQEAPPYLRLHWAQSNAAVVRSEFTPHMAFDATPPPAEFTIGFRPDGVDPIAPIPRARAYLVLTKQGLAPYTQMLGNPPGAGEVRSTDCVMNGFQRVASSADWQVQAIGVLFYMPTGGAALRSLIQKPQ</sequence>
<name>A0A2S0MW93_9BURK</name>
<feature type="transmembrane region" description="Helical" evidence="1">
    <location>
        <begin position="50"/>
        <end position="71"/>
    </location>
</feature>
<reference evidence="2 3" key="1">
    <citation type="submission" date="2018-03" db="EMBL/GenBank/DDBJ databases">
        <title>Genome sequencing of Simplicispira sp.</title>
        <authorList>
            <person name="Kim S.-J."/>
            <person name="Heo J."/>
            <person name="Kwon S.-W."/>
        </authorList>
    </citation>
    <scope>NUCLEOTIDE SEQUENCE [LARGE SCALE GENOMIC DNA]</scope>
    <source>
        <strain evidence="2 3">SC1-8</strain>
    </source>
</reference>
<dbReference type="AlphaFoldDB" id="A0A2S0MW93"/>
<gene>
    <name evidence="2" type="ORF">C6571_01555</name>
</gene>
<evidence type="ECO:0000313" key="2">
    <source>
        <dbReference type="EMBL" id="AVO40148.1"/>
    </source>
</evidence>
<feature type="transmembrane region" description="Helical" evidence="1">
    <location>
        <begin position="20"/>
        <end position="38"/>
    </location>
</feature>
<dbReference type="OrthoDB" id="8565963at2"/>
<keyword evidence="1" id="KW-0812">Transmembrane</keyword>
<keyword evidence="3" id="KW-1185">Reference proteome</keyword>
<proteinExistence type="predicted"/>
<keyword evidence="1" id="KW-1133">Transmembrane helix</keyword>
<dbReference type="RefSeq" id="WP_106445141.1">
    <property type="nucleotide sequence ID" value="NZ_CP027669.1"/>
</dbReference>
<dbReference type="Proteomes" id="UP000239326">
    <property type="component" value="Chromosome"/>
</dbReference>
<feature type="transmembrane region" description="Helical" evidence="1">
    <location>
        <begin position="118"/>
        <end position="139"/>
    </location>
</feature>
<dbReference type="EMBL" id="CP027669">
    <property type="protein sequence ID" value="AVO40148.1"/>
    <property type="molecule type" value="Genomic_DNA"/>
</dbReference>
<dbReference type="KEGG" id="simp:C6571_01555"/>
<accession>A0A2S0MW93</accession>
<organism evidence="2 3">
    <name type="scientific">Simplicispira suum</name>
    <dbReference type="NCBI Taxonomy" id="2109915"/>
    <lineage>
        <taxon>Bacteria</taxon>
        <taxon>Pseudomonadati</taxon>
        <taxon>Pseudomonadota</taxon>
        <taxon>Betaproteobacteria</taxon>
        <taxon>Burkholderiales</taxon>
        <taxon>Comamonadaceae</taxon>
        <taxon>Simplicispira</taxon>
    </lineage>
</organism>